<sequence length="110" mass="12016">MERIIRVQPEGSTRTFILIGDRQIDCSDHCSLKVGLAPSNGVTAYNRDYLITLPNVCGDPDAPLQFKSEPPYLPILAKAGTRRTCAYHNKIDRDVTAVLVEESPGSAQAS</sequence>
<protein>
    <submittedName>
        <fullName evidence="1">Uncharacterized protein</fullName>
    </submittedName>
</protein>
<proteinExistence type="predicted"/>
<dbReference type="Proteomes" id="UP000177053">
    <property type="component" value="Unassembled WGS sequence"/>
</dbReference>
<evidence type="ECO:0000313" key="2">
    <source>
        <dbReference type="Proteomes" id="UP000177053"/>
    </source>
</evidence>
<dbReference type="EMBL" id="MGFS01000027">
    <property type="protein sequence ID" value="OGM11024.1"/>
    <property type="molecule type" value="Genomic_DNA"/>
</dbReference>
<evidence type="ECO:0000313" key="1">
    <source>
        <dbReference type="EMBL" id="OGM11024.1"/>
    </source>
</evidence>
<reference evidence="1 2" key="1">
    <citation type="journal article" date="2016" name="Nat. Commun.">
        <title>Thousands of microbial genomes shed light on interconnected biogeochemical processes in an aquifer system.</title>
        <authorList>
            <person name="Anantharaman K."/>
            <person name="Brown C.T."/>
            <person name="Hug L.A."/>
            <person name="Sharon I."/>
            <person name="Castelle C.J."/>
            <person name="Probst A.J."/>
            <person name="Thomas B.C."/>
            <person name="Singh A."/>
            <person name="Wilkins M.J."/>
            <person name="Karaoz U."/>
            <person name="Brodie E.L."/>
            <person name="Williams K.H."/>
            <person name="Hubbard S.S."/>
            <person name="Banfield J.F."/>
        </authorList>
    </citation>
    <scope>NUCLEOTIDE SEQUENCE [LARGE SCALE GENOMIC DNA]</scope>
</reference>
<comment type="caution">
    <text evidence="1">The sequence shown here is derived from an EMBL/GenBank/DDBJ whole genome shotgun (WGS) entry which is preliminary data.</text>
</comment>
<accession>A0A1F7X7I7</accession>
<dbReference type="AlphaFoldDB" id="A0A1F7X7I7"/>
<gene>
    <name evidence="1" type="ORF">A2Z22_04135</name>
</gene>
<organism evidence="1 2">
    <name type="scientific">Candidatus Woesebacteria bacterium RBG_16_34_12</name>
    <dbReference type="NCBI Taxonomy" id="1802480"/>
    <lineage>
        <taxon>Bacteria</taxon>
        <taxon>Candidatus Woeseibacteriota</taxon>
    </lineage>
</organism>
<name>A0A1F7X7I7_9BACT</name>